<reference evidence="1" key="1">
    <citation type="journal article" date="2015" name="Nature">
        <title>Complex archaea that bridge the gap between prokaryotes and eukaryotes.</title>
        <authorList>
            <person name="Spang A."/>
            <person name="Saw J.H."/>
            <person name="Jorgensen S.L."/>
            <person name="Zaremba-Niedzwiedzka K."/>
            <person name="Martijn J."/>
            <person name="Lind A.E."/>
            <person name="van Eijk R."/>
            <person name="Schleper C."/>
            <person name="Guy L."/>
            <person name="Ettema T.J."/>
        </authorList>
    </citation>
    <scope>NUCLEOTIDE SEQUENCE</scope>
</reference>
<gene>
    <name evidence="1" type="ORF">LCGC14_1837970</name>
</gene>
<feature type="non-terminal residue" evidence="1">
    <location>
        <position position="81"/>
    </location>
</feature>
<dbReference type="AlphaFoldDB" id="A0A0F9GE67"/>
<accession>A0A0F9GE67</accession>
<sequence length="81" mass="8293">MIRDHGGGIDAAAAAHGGRREDWIDLSTGINPVPYPLPAFTASDWTALPDRAATEALARAARRFWDVPAGAAVLAAAAAAA</sequence>
<proteinExistence type="predicted"/>
<dbReference type="SUPFAM" id="SSF53383">
    <property type="entry name" value="PLP-dependent transferases"/>
    <property type="match status" value="1"/>
</dbReference>
<name>A0A0F9GE67_9ZZZZ</name>
<organism evidence="1">
    <name type="scientific">marine sediment metagenome</name>
    <dbReference type="NCBI Taxonomy" id="412755"/>
    <lineage>
        <taxon>unclassified sequences</taxon>
        <taxon>metagenomes</taxon>
        <taxon>ecological metagenomes</taxon>
    </lineage>
</organism>
<evidence type="ECO:0008006" key="2">
    <source>
        <dbReference type="Google" id="ProtNLM"/>
    </source>
</evidence>
<dbReference type="InterPro" id="IPR015424">
    <property type="entry name" value="PyrdxlP-dep_Trfase"/>
</dbReference>
<evidence type="ECO:0000313" key="1">
    <source>
        <dbReference type="EMBL" id="KKL97093.1"/>
    </source>
</evidence>
<comment type="caution">
    <text evidence="1">The sequence shown here is derived from an EMBL/GenBank/DDBJ whole genome shotgun (WGS) entry which is preliminary data.</text>
</comment>
<protein>
    <recommendedName>
        <fullName evidence="2">Threonine-phosphate decarboxylase</fullName>
    </recommendedName>
</protein>
<dbReference type="EMBL" id="LAZR01018255">
    <property type="protein sequence ID" value="KKL97093.1"/>
    <property type="molecule type" value="Genomic_DNA"/>
</dbReference>